<dbReference type="Proteomes" id="UP001055811">
    <property type="component" value="Linkage Group LG07"/>
</dbReference>
<sequence length="139" mass="15163">MHSVPQGREVPNGWPFGLGNMNVRLSEPVTVEDIVDAREPITFHGPSSSFSSFSSSNLDTESTVSFFQDNSVTLGRLIGLKPRDNGTLYFPRTSGIPQQISESSKVSSNAHQIENSHGVCVPNLLTILVKMSRSKSDSR</sequence>
<reference evidence="1 2" key="2">
    <citation type="journal article" date="2022" name="Mol. Ecol. Resour.">
        <title>The genomes of chicory, endive, great burdock and yacon provide insights into Asteraceae paleo-polyploidization history and plant inulin production.</title>
        <authorList>
            <person name="Fan W."/>
            <person name="Wang S."/>
            <person name="Wang H."/>
            <person name="Wang A."/>
            <person name="Jiang F."/>
            <person name="Liu H."/>
            <person name="Zhao H."/>
            <person name="Xu D."/>
            <person name="Zhang Y."/>
        </authorList>
    </citation>
    <scope>NUCLEOTIDE SEQUENCE [LARGE SCALE GENOMIC DNA]</scope>
    <source>
        <strain evidence="2">cv. Punajuju</strain>
        <tissue evidence="1">Leaves</tissue>
    </source>
</reference>
<protein>
    <submittedName>
        <fullName evidence="1">Uncharacterized protein</fullName>
    </submittedName>
</protein>
<gene>
    <name evidence="1" type="ORF">L2E82_40010</name>
</gene>
<name>A0ACB9AJ34_CICIN</name>
<proteinExistence type="predicted"/>
<keyword evidence="2" id="KW-1185">Reference proteome</keyword>
<organism evidence="1 2">
    <name type="scientific">Cichorium intybus</name>
    <name type="common">Chicory</name>
    <dbReference type="NCBI Taxonomy" id="13427"/>
    <lineage>
        <taxon>Eukaryota</taxon>
        <taxon>Viridiplantae</taxon>
        <taxon>Streptophyta</taxon>
        <taxon>Embryophyta</taxon>
        <taxon>Tracheophyta</taxon>
        <taxon>Spermatophyta</taxon>
        <taxon>Magnoliopsida</taxon>
        <taxon>eudicotyledons</taxon>
        <taxon>Gunneridae</taxon>
        <taxon>Pentapetalae</taxon>
        <taxon>asterids</taxon>
        <taxon>campanulids</taxon>
        <taxon>Asterales</taxon>
        <taxon>Asteraceae</taxon>
        <taxon>Cichorioideae</taxon>
        <taxon>Cichorieae</taxon>
        <taxon>Cichoriinae</taxon>
        <taxon>Cichorium</taxon>
    </lineage>
</organism>
<reference evidence="2" key="1">
    <citation type="journal article" date="2022" name="Mol. Ecol. Resour.">
        <title>The genomes of chicory, endive, great burdock and yacon provide insights into Asteraceae palaeo-polyploidization history and plant inulin production.</title>
        <authorList>
            <person name="Fan W."/>
            <person name="Wang S."/>
            <person name="Wang H."/>
            <person name="Wang A."/>
            <person name="Jiang F."/>
            <person name="Liu H."/>
            <person name="Zhao H."/>
            <person name="Xu D."/>
            <person name="Zhang Y."/>
        </authorList>
    </citation>
    <scope>NUCLEOTIDE SEQUENCE [LARGE SCALE GENOMIC DNA]</scope>
    <source>
        <strain evidence="2">cv. Punajuju</strain>
    </source>
</reference>
<comment type="caution">
    <text evidence="1">The sequence shown here is derived from an EMBL/GenBank/DDBJ whole genome shotgun (WGS) entry which is preliminary data.</text>
</comment>
<accession>A0ACB9AJ34</accession>
<evidence type="ECO:0000313" key="2">
    <source>
        <dbReference type="Proteomes" id="UP001055811"/>
    </source>
</evidence>
<evidence type="ECO:0000313" key="1">
    <source>
        <dbReference type="EMBL" id="KAI3710234.1"/>
    </source>
</evidence>
<dbReference type="EMBL" id="CM042015">
    <property type="protein sequence ID" value="KAI3710234.1"/>
    <property type="molecule type" value="Genomic_DNA"/>
</dbReference>